<sequence length="70" mass="7812">MKNLHRSKFPAKPSASSTNAVSVDLMPKKRNGKAVLHSDSSPKADAVLFFRDVQFGPNEGELRQLLYARR</sequence>
<name>A0ABC8K129_ERUVS</name>
<organism evidence="2 3">
    <name type="scientific">Eruca vesicaria subsp. sativa</name>
    <name type="common">Garden rocket</name>
    <name type="synonym">Eruca sativa</name>
    <dbReference type="NCBI Taxonomy" id="29727"/>
    <lineage>
        <taxon>Eukaryota</taxon>
        <taxon>Viridiplantae</taxon>
        <taxon>Streptophyta</taxon>
        <taxon>Embryophyta</taxon>
        <taxon>Tracheophyta</taxon>
        <taxon>Spermatophyta</taxon>
        <taxon>Magnoliopsida</taxon>
        <taxon>eudicotyledons</taxon>
        <taxon>Gunneridae</taxon>
        <taxon>Pentapetalae</taxon>
        <taxon>rosids</taxon>
        <taxon>malvids</taxon>
        <taxon>Brassicales</taxon>
        <taxon>Brassicaceae</taxon>
        <taxon>Brassiceae</taxon>
        <taxon>Eruca</taxon>
    </lineage>
</organism>
<feature type="region of interest" description="Disordered" evidence="1">
    <location>
        <begin position="1"/>
        <end position="26"/>
    </location>
</feature>
<evidence type="ECO:0000256" key="1">
    <source>
        <dbReference type="SAM" id="MobiDB-lite"/>
    </source>
</evidence>
<protein>
    <submittedName>
        <fullName evidence="2">Uncharacterized protein</fullName>
    </submittedName>
</protein>
<proteinExistence type="predicted"/>
<dbReference type="Proteomes" id="UP001642260">
    <property type="component" value="Unassembled WGS sequence"/>
</dbReference>
<comment type="caution">
    <text evidence="2">The sequence shown here is derived from an EMBL/GenBank/DDBJ whole genome shotgun (WGS) entry which is preliminary data.</text>
</comment>
<dbReference type="EMBL" id="CAKOAT010167933">
    <property type="protein sequence ID" value="CAH8350913.1"/>
    <property type="molecule type" value="Genomic_DNA"/>
</dbReference>
<gene>
    <name evidence="2" type="ORF">ERUC_LOCUS18129</name>
</gene>
<reference evidence="2 3" key="1">
    <citation type="submission" date="2022-03" db="EMBL/GenBank/DDBJ databases">
        <authorList>
            <person name="Macdonald S."/>
            <person name="Ahmed S."/>
            <person name="Newling K."/>
        </authorList>
    </citation>
    <scope>NUCLEOTIDE SEQUENCE [LARGE SCALE GENOMIC DNA]</scope>
</reference>
<evidence type="ECO:0000313" key="3">
    <source>
        <dbReference type="Proteomes" id="UP001642260"/>
    </source>
</evidence>
<evidence type="ECO:0000313" key="2">
    <source>
        <dbReference type="EMBL" id="CAH8350913.1"/>
    </source>
</evidence>
<keyword evidence="3" id="KW-1185">Reference proteome</keyword>
<accession>A0ABC8K129</accession>
<dbReference type="AlphaFoldDB" id="A0ABC8K129"/>